<dbReference type="Proteomes" id="UP001524587">
    <property type="component" value="Unassembled WGS sequence"/>
</dbReference>
<proteinExistence type="predicted"/>
<evidence type="ECO:0000313" key="1">
    <source>
        <dbReference type="EMBL" id="MCQ8278048.1"/>
    </source>
</evidence>
<accession>A0ABT1W5M7</accession>
<sequence length="331" mass="36845">MTPSFPAELAGAFARIALGHVTREYPHKADHVMNADADAYRPRAMHPIFFGSFDWHSCVHGFWLLARVRRLHPGIAEAGAINRLFADSFTEEKIAAERAYLHRPGARSFERPYGWAWLMMLWAELQESGDPHAEALRPLAEDFAALCRDYFPKLSFPVRAGTHASTGFALVLMQRYARLSGDTALADLLRDRAAHWFGKDADARGFEPSGEDFLSPILVEALAMARLLPRDRFAPWFARFLPDLAAREPAALFAPVSVSDRSDGRIAHLDGLNLSRAWCMRGLAAMLEDRVAKTFLLDAAERHLAASLGEVAGDYMGEHWLASFALLALTD</sequence>
<reference evidence="1 2" key="1">
    <citation type="submission" date="2022-06" db="EMBL/GenBank/DDBJ databases">
        <title>Endosaccharibacter gen. nov., sp. nov., endophytic bacteria isolated from sugarcane.</title>
        <authorList>
            <person name="Pitiwittayakul N."/>
            <person name="Yukphan P."/>
            <person name="Charoenyingcharoen P."/>
            <person name="Tanasupawat S."/>
        </authorList>
    </citation>
    <scope>NUCLEOTIDE SEQUENCE [LARGE SCALE GENOMIC DNA]</scope>
    <source>
        <strain evidence="1 2">KSS8</strain>
    </source>
</reference>
<dbReference type="RefSeq" id="WP_422863511.1">
    <property type="nucleotide sequence ID" value="NZ_JAMSKV010000004.1"/>
</dbReference>
<dbReference type="InterPro" id="IPR021365">
    <property type="entry name" value="DUF2891"/>
</dbReference>
<keyword evidence="2" id="KW-1185">Reference proteome</keyword>
<comment type="caution">
    <text evidence="1">The sequence shown here is derived from an EMBL/GenBank/DDBJ whole genome shotgun (WGS) entry which is preliminary data.</text>
</comment>
<protein>
    <submittedName>
        <fullName evidence="1">DUF2891 domain-containing protein</fullName>
    </submittedName>
</protein>
<dbReference type="Pfam" id="PF11199">
    <property type="entry name" value="DUF2891"/>
    <property type="match status" value="1"/>
</dbReference>
<name>A0ABT1W5M7_9PROT</name>
<dbReference type="EMBL" id="JAMSKV010000004">
    <property type="protein sequence ID" value="MCQ8278048.1"/>
    <property type="molecule type" value="Genomic_DNA"/>
</dbReference>
<gene>
    <name evidence="1" type="ORF">NFI95_06260</name>
</gene>
<organism evidence="1 2">
    <name type="scientific">Endosaccharibacter trunci</name>
    <dbReference type="NCBI Taxonomy" id="2812733"/>
    <lineage>
        <taxon>Bacteria</taxon>
        <taxon>Pseudomonadati</taxon>
        <taxon>Pseudomonadota</taxon>
        <taxon>Alphaproteobacteria</taxon>
        <taxon>Acetobacterales</taxon>
        <taxon>Acetobacteraceae</taxon>
        <taxon>Endosaccharibacter</taxon>
    </lineage>
</organism>
<evidence type="ECO:0000313" key="2">
    <source>
        <dbReference type="Proteomes" id="UP001524587"/>
    </source>
</evidence>